<keyword evidence="8 9" id="KW-0456">Lyase</keyword>
<feature type="active site" evidence="9">
    <location>
        <position position="564"/>
    </location>
</feature>
<dbReference type="InterPro" id="IPR026030">
    <property type="entry name" value="Pur-cyt_permease_Fcy2/21/22"/>
</dbReference>
<feature type="region of interest" description="Disordered" evidence="10">
    <location>
        <begin position="1"/>
        <end position="21"/>
    </location>
</feature>
<comment type="similarity">
    <text evidence="3">Belongs to the purine-cytosine permease (2.A.39) family.</text>
</comment>
<feature type="transmembrane region" description="Helical" evidence="11">
    <location>
        <begin position="193"/>
        <end position="211"/>
    </location>
</feature>
<dbReference type="SMART" id="SM01116">
    <property type="entry name" value="Cyanate_lyase"/>
    <property type="match status" value="1"/>
</dbReference>
<dbReference type="GO" id="GO:0008824">
    <property type="term" value="F:cyanate hydratase activity"/>
    <property type="evidence" value="ECO:0007669"/>
    <property type="project" value="UniProtKB-UniRule"/>
</dbReference>
<dbReference type="InterPro" id="IPR003712">
    <property type="entry name" value="Cyanate_lyase_C"/>
</dbReference>
<dbReference type="EC" id="4.2.1.104" evidence="9"/>
<evidence type="ECO:0000313" key="13">
    <source>
        <dbReference type="EMBL" id="GJJ13766.1"/>
    </source>
</evidence>
<evidence type="ECO:0000256" key="5">
    <source>
        <dbReference type="ARBA" id="ARBA00022692"/>
    </source>
</evidence>
<feature type="transmembrane region" description="Helical" evidence="11">
    <location>
        <begin position="134"/>
        <end position="154"/>
    </location>
</feature>
<dbReference type="GO" id="GO:0003677">
    <property type="term" value="F:DNA binding"/>
    <property type="evidence" value="ECO:0007669"/>
    <property type="project" value="InterPro"/>
</dbReference>
<feature type="active site" evidence="9">
    <location>
        <position position="561"/>
    </location>
</feature>
<dbReference type="Gene3D" id="1.10.260.40">
    <property type="entry name" value="lambda repressor-like DNA-binding domains"/>
    <property type="match status" value="1"/>
</dbReference>
<comment type="function">
    <text evidence="1 9">Catalyzes the reaction of cyanate with bicarbonate to produce ammonia and carbon dioxide.</text>
</comment>
<evidence type="ECO:0000256" key="10">
    <source>
        <dbReference type="SAM" id="MobiDB-lite"/>
    </source>
</evidence>
<evidence type="ECO:0000256" key="8">
    <source>
        <dbReference type="ARBA" id="ARBA00023239"/>
    </source>
</evidence>
<evidence type="ECO:0000256" key="11">
    <source>
        <dbReference type="SAM" id="Phobius"/>
    </source>
</evidence>
<dbReference type="InterPro" id="IPR010982">
    <property type="entry name" value="Lambda_DNA-bd_dom_sf"/>
</dbReference>
<keyword evidence="5 11" id="KW-0812">Transmembrane</keyword>
<evidence type="ECO:0000256" key="9">
    <source>
        <dbReference type="HAMAP-Rule" id="MF_03139"/>
    </source>
</evidence>
<dbReference type="Gene3D" id="1.10.4160.10">
    <property type="entry name" value="Hydantoin permease"/>
    <property type="match status" value="1"/>
</dbReference>
<comment type="caution">
    <text evidence="13">The sequence shown here is derived from an EMBL/GenBank/DDBJ whole genome shotgun (WGS) entry which is preliminary data.</text>
</comment>
<dbReference type="Pfam" id="PF02133">
    <property type="entry name" value="Transp_cyt_pur"/>
    <property type="match status" value="1"/>
</dbReference>
<organism evidence="13 14">
    <name type="scientific">Clathrus columnatus</name>
    <dbReference type="NCBI Taxonomy" id="1419009"/>
    <lineage>
        <taxon>Eukaryota</taxon>
        <taxon>Fungi</taxon>
        <taxon>Dikarya</taxon>
        <taxon>Basidiomycota</taxon>
        <taxon>Agaricomycotina</taxon>
        <taxon>Agaricomycetes</taxon>
        <taxon>Phallomycetidae</taxon>
        <taxon>Phallales</taxon>
        <taxon>Clathraceae</taxon>
        <taxon>Clathrus</taxon>
    </lineage>
</organism>
<dbReference type="NCBIfam" id="TIGR00673">
    <property type="entry name" value="cynS"/>
    <property type="match status" value="1"/>
</dbReference>
<dbReference type="InterPro" id="IPR001248">
    <property type="entry name" value="Pur-cyt_permease"/>
</dbReference>
<feature type="transmembrane region" description="Helical" evidence="11">
    <location>
        <begin position="93"/>
        <end position="113"/>
    </location>
</feature>
<feature type="transmembrane region" description="Helical" evidence="11">
    <location>
        <begin position="394"/>
        <end position="413"/>
    </location>
</feature>
<comment type="subcellular location">
    <subcellularLocation>
        <location evidence="2">Membrane</location>
        <topology evidence="2">Multi-pass membrane protein</topology>
    </subcellularLocation>
</comment>
<feature type="active site" evidence="9">
    <location>
        <position position="587"/>
    </location>
</feature>
<sequence>MQKEPFSEKDGHDLTNTDDPELKESGLVEKFLKWGVEARGISPVPLNERIDVSYSRMFTFWFAINVNVLPVTFGPKLGLRQMILARYSFGNSYYLVILPVLFNLSGMMGFNIVDSILGGQTLSSITNQSMSWSVGIVIVALISLIISFIGYTVLHWYERIAWIPVVITFIIAVGVGGNHLTQQSEFPPATAPVVLSFASVVAGFVFTYVGLSSDFSCYMPPNAPRFRLFVYTYFGLLIPIVTLQCLGAAVGACVPNVPSWQAGYESGSVGGLLAAMLSPVGGFGKFLMVLLALSMMGNIAATFYSISLNFQIIFPFLLRVPRYIFSVVATAIVIPLAIAGSHRFFNTLSDFLGIISYWPSAYTIILLFEHFLFRKGNMSNYDTSIWNKPSKLPHGLAAFFSLAIGFALAVPAMDQVWYVGPIAKTTGDLGFELSFIAALITYPPLRWLEIRVSGRGPFKYLLEAKKAKGQFDTLERQLNRAKHHSYLGATFEQIGKAIGKDEVWVAALMYGQAKPTPEELEKLQEFLNIQDITAVSEIASDGWWPDRGSGSSIPQDPVKYRLYEAVIVYGDAIKAVIHEKFGDGIMSMIDCYVKVERKPHPKGDRVVLTFDGKFLPYAKW</sequence>
<evidence type="ECO:0000256" key="7">
    <source>
        <dbReference type="ARBA" id="ARBA00023136"/>
    </source>
</evidence>
<dbReference type="EMBL" id="BPWL01000009">
    <property type="protein sequence ID" value="GJJ13766.1"/>
    <property type="molecule type" value="Genomic_DNA"/>
</dbReference>
<feature type="transmembrane region" description="Helical" evidence="11">
    <location>
        <begin position="351"/>
        <end position="373"/>
    </location>
</feature>
<keyword evidence="7 11" id="KW-0472">Membrane</keyword>
<evidence type="ECO:0000256" key="6">
    <source>
        <dbReference type="ARBA" id="ARBA00022989"/>
    </source>
</evidence>
<evidence type="ECO:0000256" key="4">
    <source>
        <dbReference type="ARBA" id="ARBA00022448"/>
    </source>
</evidence>
<dbReference type="InterPro" id="IPR008076">
    <property type="entry name" value="Cyanase"/>
</dbReference>
<dbReference type="Proteomes" id="UP001050691">
    <property type="component" value="Unassembled WGS sequence"/>
</dbReference>
<dbReference type="Pfam" id="PF02560">
    <property type="entry name" value="Cyanate_lyase"/>
    <property type="match status" value="1"/>
</dbReference>
<dbReference type="GO" id="GO:0005886">
    <property type="term" value="C:plasma membrane"/>
    <property type="evidence" value="ECO:0007669"/>
    <property type="project" value="TreeGrafter"/>
</dbReference>
<feature type="domain" description="Cyanate lyase C-terminal" evidence="12">
    <location>
        <begin position="548"/>
        <end position="620"/>
    </location>
</feature>
<evidence type="ECO:0000313" key="14">
    <source>
        <dbReference type="Proteomes" id="UP001050691"/>
    </source>
</evidence>
<protein>
    <recommendedName>
        <fullName evidence="9">Cyanate hydratase</fullName>
        <shortName evidence="9">Cyanase</shortName>
        <ecNumber evidence="9">4.2.1.104</ecNumber>
    </recommendedName>
    <alternativeName>
        <fullName evidence="9">Cyanate hydrolase</fullName>
    </alternativeName>
    <alternativeName>
        <fullName evidence="9">Cyanate lyase</fullName>
    </alternativeName>
</protein>
<dbReference type="GO" id="GO:0022857">
    <property type="term" value="F:transmembrane transporter activity"/>
    <property type="evidence" value="ECO:0007669"/>
    <property type="project" value="InterPro"/>
</dbReference>
<keyword evidence="4" id="KW-0813">Transport</keyword>
<feature type="transmembrane region" description="Helical" evidence="11">
    <location>
        <begin position="231"/>
        <end position="257"/>
    </location>
</feature>
<comment type="catalytic activity">
    <reaction evidence="9">
        <text>cyanate + hydrogencarbonate + 3 H(+) = NH4(+) + 2 CO2</text>
        <dbReference type="Rhea" id="RHEA:11120"/>
        <dbReference type="ChEBI" id="CHEBI:15378"/>
        <dbReference type="ChEBI" id="CHEBI:16526"/>
        <dbReference type="ChEBI" id="CHEBI:17544"/>
        <dbReference type="ChEBI" id="CHEBI:28938"/>
        <dbReference type="ChEBI" id="CHEBI:29195"/>
        <dbReference type="EC" id="4.2.1.104"/>
    </reaction>
</comment>
<gene>
    <name evidence="9" type="primary">cyn1</name>
    <name evidence="13" type="ORF">Clacol_008022</name>
</gene>
<feature type="transmembrane region" description="Helical" evidence="11">
    <location>
        <begin position="160"/>
        <end position="181"/>
    </location>
</feature>
<dbReference type="AlphaFoldDB" id="A0AAV5ALF6"/>
<evidence type="ECO:0000256" key="2">
    <source>
        <dbReference type="ARBA" id="ARBA00004141"/>
    </source>
</evidence>
<dbReference type="Gene3D" id="3.30.1160.10">
    <property type="entry name" value="Cyanate lyase, C-terminal domain"/>
    <property type="match status" value="1"/>
</dbReference>
<comment type="similarity">
    <text evidence="9">Belongs to the cyanase family.</text>
</comment>
<evidence type="ECO:0000256" key="3">
    <source>
        <dbReference type="ARBA" id="ARBA00008974"/>
    </source>
</evidence>
<dbReference type="PANTHER" id="PTHR31806:SF5">
    <property type="entry name" value="PURINE-CYTOSINE PERMEASE FCY21"/>
    <property type="match status" value="1"/>
</dbReference>
<dbReference type="HAMAP" id="MF_00535">
    <property type="entry name" value="Cyanate_hydrat"/>
    <property type="match status" value="1"/>
</dbReference>
<dbReference type="SUPFAM" id="SSF55234">
    <property type="entry name" value="Cyanase C-terminal domain"/>
    <property type="match status" value="1"/>
</dbReference>
<keyword evidence="14" id="KW-1185">Reference proteome</keyword>
<dbReference type="CDD" id="cd00559">
    <property type="entry name" value="Cyanase_C"/>
    <property type="match status" value="1"/>
</dbReference>
<dbReference type="InterPro" id="IPR036581">
    <property type="entry name" value="Cyanate_lyase_C_sf"/>
</dbReference>
<proteinExistence type="inferred from homology"/>
<feature type="transmembrane region" description="Helical" evidence="11">
    <location>
        <begin position="323"/>
        <end position="345"/>
    </location>
</feature>
<dbReference type="PANTHER" id="PTHR31806">
    <property type="entry name" value="PURINE-CYTOSINE PERMEASE FCY2-RELATED"/>
    <property type="match status" value="1"/>
</dbReference>
<evidence type="ECO:0000259" key="12">
    <source>
        <dbReference type="SMART" id="SM01116"/>
    </source>
</evidence>
<dbReference type="SUPFAM" id="SSF47413">
    <property type="entry name" value="lambda repressor-like DNA-binding domains"/>
    <property type="match status" value="1"/>
</dbReference>
<evidence type="ECO:0000256" key="1">
    <source>
        <dbReference type="ARBA" id="ARBA00003561"/>
    </source>
</evidence>
<accession>A0AAV5ALF6</accession>
<name>A0AAV5ALF6_9AGAM</name>
<keyword evidence="6 11" id="KW-1133">Transmembrane helix</keyword>
<dbReference type="PRINTS" id="PR01693">
    <property type="entry name" value="CYANASE"/>
</dbReference>
<reference evidence="13" key="1">
    <citation type="submission" date="2021-10" db="EMBL/GenBank/DDBJ databases">
        <title>De novo Genome Assembly of Clathrus columnatus (Basidiomycota, Fungi) Using Illumina and Nanopore Sequence Data.</title>
        <authorList>
            <person name="Ogiso-Tanaka E."/>
            <person name="Itagaki H."/>
            <person name="Hosoya T."/>
            <person name="Hosaka K."/>
        </authorList>
    </citation>
    <scope>NUCLEOTIDE SEQUENCE</scope>
    <source>
        <strain evidence="13">MO-923</strain>
    </source>
</reference>